<evidence type="ECO:0000313" key="1">
    <source>
        <dbReference type="EMBL" id="KAK3064618.1"/>
    </source>
</evidence>
<organism evidence="1 2">
    <name type="scientific">Coniosporium uncinatum</name>
    <dbReference type="NCBI Taxonomy" id="93489"/>
    <lineage>
        <taxon>Eukaryota</taxon>
        <taxon>Fungi</taxon>
        <taxon>Dikarya</taxon>
        <taxon>Ascomycota</taxon>
        <taxon>Pezizomycotina</taxon>
        <taxon>Dothideomycetes</taxon>
        <taxon>Dothideomycetes incertae sedis</taxon>
        <taxon>Coniosporium</taxon>
    </lineage>
</organism>
<comment type="caution">
    <text evidence="1">The sequence shown here is derived from an EMBL/GenBank/DDBJ whole genome shotgun (WGS) entry which is preliminary data.</text>
</comment>
<accession>A0ACC3DAZ8</accession>
<gene>
    <name evidence="1" type="ORF">LTS18_005559</name>
</gene>
<name>A0ACC3DAZ8_9PEZI</name>
<evidence type="ECO:0000313" key="2">
    <source>
        <dbReference type="Proteomes" id="UP001186974"/>
    </source>
</evidence>
<dbReference type="EMBL" id="JAWDJW010006466">
    <property type="protein sequence ID" value="KAK3064618.1"/>
    <property type="molecule type" value="Genomic_DNA"/>
</dbReference>
<keyword evidence="2" id="KW-1185">Reference proteome</keyword>
<proteinExistence type="predicted"/>
<reference evidence="1" key="1">
    <citation type="submission" date="2024-09" db="EMBL/GenBank/DDBJ databases">
        <title>Black Yeasts Isolated from many extreme environments.</title>
        <authorList>
            <person name="Coleine C."/>
            <person name="Stajich J.E."/>
            <person name="Selbmann L."/>
        </authorList>
    </citation>
    <scope>NUCLEOTIDE SEQUENCE</scope>
    <source>
        <strain evidence="1">CCFEE 5737</strain>
    </source>
</reference>
<sequence>MPSQSMMLAASQLSIICRALGLPDETQQQHNSPLDIPDVRLVAIDLEKYCKENSPVTAIGVSILQTSDVQFHVPGSDGANFINAIKAYNLRPRETGHKFNKFAYFEDKPESFQFGVDEWFAMKEARQILKTVLEHDGDTILIFHGGKNDIQDIKEKLGYDVAAADKLVTIVDTQRMARQYGPCYMCNNIGLTKLTNILGINGIISHNAGNDAVATMVDALLLAIAWSRQQNPPITELPELLENTDTALQLTLERGTVSVSDSCALSTSSPESDTPPTSHSALSFVNDLVNALMERPYSESPVFGSFTHCTGCDDYDHLAAECPYWRTLALECKRCHGNEHITKLCMVKDYKLADKIKFHDSLLGPLGAREYFLR</sequence>
<protein>
    <submittedName>
        <fullName evidence="1">Uncharacterized protein</fullName>
    </submittedName>
</protein>
<dbReference type="Proteomes" id="UP001186974">
    <property type="component" value="Unassembled WGS sequence"/>
</dbReference>